<dbReference type="RefSeq" id="WP_353063706.1">
    <property type="nucleotide sequence ID" value="NZ_CP132942.1"/>
</dbReference>
<gene>
    <name evidence="1" type="ORF">RBB77_20980</name>
</gene>
<proteinExistence type="predicted"/>
<reference evidence="1" key="2">
    <citation type="journal article" date="2024" name="Environ. Microbiol.">
        <title>Genome analysis and description of Tunturibacter gen. nov. expands the diversity of Terriglobia in tundra soils.</title>
        <authorList>
            <person name="Messyasz A."/>
            <person name="Mannisto M.K."/>
            <person name="Kerkhof L.J."/>
            <person name="Haggblom M.M."/>
        </authorList>
    </citation>
    <scope>NUCLEOTIDE SEQUENCE</scope>
    <source>
        <strain evidence="1">X5P6</strain>
    </source>
</reference>
<reference evidence="1" key="1">
    <citation type="submission" date="2023-08" db="EMBL/GenBank/DDBJ databases">
        <authorList>
            <person name="Messyasz A."/>
            <person name="Mannisto M.K."/>
            <person name="Kerkhof L.J."/>
            <person name="Haggblom M."/>
        </authorList>
    </citation>
    <scope>NUCLEOTIDE SEQUENCE</scope>
    <source>
        <strain evidence="1">X5P6</strain>
    </source>
</reference>
<sequence>MAYPLRYYTNLLQAFRSLLIQAAEHHDGHGYVLDLLDKTEGERSPLKQRYVAE</sequence>
<evidence type="ECO:0000313" key="1">
    <source>
        <dbReference type="EMBL" id="XCB32868.1"/>
    </source>
</evidence>
<accession>A0AAU7ZPJ7</accession>
<dbReference type="EMBL" id="CP132942">
    <property type="protein sequence ID" value="XCB32868.1"/>
    <property type="molecule type" value="Genomic_DNA"/>
</dbReference>
<name>A0AAU7ZPJ7_9BACT</name>
<dbReference type="AlphaFoldDB" id="A0AAU7ZPJ7"/>
<organism evidence="1">
    <name type="scientific">Tunturiibacter psychrotolerans</name>
    <dbReference type="NCBI Taxonomy" id="3069686"/>
    <lineage>
        <taxon>Bacteria</taxon>
        <taxon>Pseudomonadati</taxon>
        <taxon>Acidobacteriota</taxon>
        <taxon>Terriglobia</taxon>
        <taxon>Terriglobales</taxon>
        <taxon>Acidobacteriaceae</taxon>
        <taxon>Tunturiibacter</taxon>
    </lineage>
</organism>
<dbReference type="KEGG" id="tpsc:RBB77_20980"/>
<protein>
    <submittedName>
        <fullName evidence="1">Uncharacterized protein</fullName>
    </submittedName>
</protein>